<feature type="binding site" evidence="14">
    <location>
        <begin position="159"/>
        <end position="160"/>
    </location>
    <ligand>
        <name>S-adenosyl-L-methionine</name>
        <dbReference type="ChEBI" id="CHEBI:59789"/>
    </ligand>
</feature>
<dbReference type="FunCoup" id="M1ZDS4">
    <property type="interactions" value="499"/>
</dbReference>
<dbReference type="SFLD" id="SFLDG01062">
    <property type="entry name" value="methyltransferase_(Class_A)"/>
    <property type="match status" value="1"/>
</dbReference>
<comment type="function">
    <text evidence="14">Specifically methylates position 2 of adenine 2503 in 23S rRNA and position 2 of adenine 37 in tRNAs.</text>
</comment>
<keyword evidence="17" id="KW-1185">Reference proteome</keyword>
<dbReference type="OrthoDB" id="9793973at2"/>
<dbReference type="Proteomes" id="UP000011704">
    <property type="component" value="Unassembled WGS sequence"/>
</dbReference>
<evidence type="ECO:0000256" key="12">
    <source>
        <dbReference type="ARBA" id="ARBA00023014"/>
    </source>
</evidence>
<evidence type="ECO:0000256" key="4">
    <source>
        <dbReference type="ARBA" id="ARBA00022490"/>
    </source>
</evidence>
<dbReference type="PANTHER" id="PTHR30544">
    <property type="entry name" value="23S RRNA METHYLTRANSFERASE"/>
    <property type="match status" value="1"/>
</dbReference>
<comment type="caution">
    <text evidence="16">The sequence shown here is derived from an EMBL/GenBank/DDBJ whole genome shotgun (WGS) entry which is preliminary data.</text>
</comment>
<dbReference type="InterPro" id="IPR058240">
    <property type="entry name" value="rSAM_sf"/>
</dbReference>
<dbReference type="FunFam" id="3.20.20.70:FF:000014">
    <property type="entry name" value="Probable dual-specificity RNA methyltransferase RlmN"/>
    <property type="match status" value="1"/>
</dbReference>
<dbReference type="SFLD" id="SFLDF00275">
    <property type="entry name" value="adenosine_C2_methyltransferase"/>
    <property type="match status" value="1"/>
</dbReference>
<dbReference type="PIRSF" id="PIRSF006004">
    <property type="entry name" value="CHP00048"/>
    <property type="match status" value="1"/>
</dbReference>
<gene>
    <name evidence="14 16" type="primary">rlmN</name>
    <name evidence="16" type="ORF">NITGR_750008</name>
</gene>
<dbReference type="GO" id="GO:0000049">
    <property type="term" value="F:tRNA binding"/>
    <property type="evidence" value="ECO:0007669"/>
    <property type="project" value="UniProtKB-UniRule"/>
</dbReference>
<dbReference type="InterPro" id="IPR006638">
    <property type="entry name" value="Elp3/MiaA/NifB-like_rSAM"/>
</dbReference>
<keyword evidence="12 14" id="KW-0411">Iron-sulfur</keyword>
<dbReference type="EC" id="2.1.1.192" evidence="14"/>
<comment type="cofactor">
    <cofactor evidence="14">
        <name>[4Fe-4S] cluster</name>
        <dbReference type="ChEBI" id="CHEBI:49883"/>
    </cofactor>
    <text evidence="14">Binds 1 [4Fe-4S] cluster. The cluster is coordinated with 3 cysteines and an exchangeable S-adenosyl-L-methionine.</text>
</comment>
<dbReference type="PROSITE" id="PS51918">
    <property type="entry name" value="RADICAL_SAM"/>
    <property type="match status" value="1"/>
</dbReference>
<evidence type="ECO:0000256" key="3">
    <source>
        <dbReference type="ARBA" id="ARBA00022485"/>
    </source>
</evidence>
<feature type="binding site" evidence="14">
    <location>
        <position position="117"/>
    </location>
    <ligand>
        <name>[4Fe-4S] cluster</name>
        <dbReference type="ChEBI" id="CHEBI:49883"/>
        <note>4Fe-4S-S-AdoMet</note>
    </ligand>
</feature>
<dbReference type="GO" id="GO:0070475">
    <property type="term" value="P:rRNA base methylation"/>
    <property type="evidence" value="ECO:0007669"/>
    <property type="project" value="UniProtKB-UniRule"/>
</dbReference>
<dbReference type="HOGENOM" id="CLU_029101_2_0_0"/>
<proteinExistence type="inferred from homology"/>
<evidence type="ECO:0000256" key="10">
    <source>
        <dbReference type="ARBA" id="ARBA00022723"/>
    </source>
</evidence>
<dbReference type="InterPro" id="IPR007197">
    <property type="entry name" value="rSAM"/>
</dbReference>
<evidence type="ECO:0000313" key="16">
    <source>
        <dbReference type="EMBL" id="CCQ91650.1"/>
    </source>
</evidence>
<keyword evidence="6 14" id="KW-0489">Methyltransferase</keyword>
<dbReference type="STRING" id="1266370.NITGR_750008"/>
<dbReference type="CDD" id="cd01335">
    <property type="entry name" value="Radical_SAM"/>
    <property type="match status" value="1"/>
</dbReference>
<comment type="catalytic activity">
    <reaction evidence="14">
        <text>adenosine(37) in tRNA + 2 reduced [2Fe-2S]-[ferredoxin] + 2 S-adenosyl-L-methionine = 2-methyladenosine(37) in tRNA + 5'-deoxyadenosine + L-methionine + 2 oxidized [2Fe-2S]-[ferredoxin] + S-adenosyl-L-homocysteine</text>
        <dbReference type="Rhea" id="RHEA:43332"/>
        <dbReference type="Rhea" id="RHEA-COMP:10000"/>
        <dbReference type="Rhea" id="RHEA-COMP:10001"/>
        <dbReference type="Rhea" id="RHEA-COMP:10162"/>
        <dbReference type="Rhea" id="RHEA-COMP:10485"/>
        <dbReference type="ChEBI" id="CHEBI:17319"/>
        <dbReference type="ChEBI" id="CHEBI:33737"/>
        <dbReference type="ChEBI" id="CHEBI:33738"/>
        <dbReference type="ChEBI" id="CHEBI:57844"/>
        <dbReference type="ChEBI" id="CHEBI:57856"/>
        <dbReference type="ChEBI" id="CHEBI:59789"/>
        <dbReference type="ChEBI" id="CHEBI:74411"/>
        <dbReference type="ChEBI" id="CHEBI:74497"/>
        <dbReference type="EC" id="2.1.1.192"/>
    </reaction>
</comment>
<evidence type="ECO:0000256" key="14">
    <source>
        <dbReference type="HAMAP-Rule" id="MF_01849"/>
    </source>
</evidence>
<evidence type="ECO:0000256" key="5">
    <source>
        <dbReference type="ARBA" id="ARBA00022552"/>
    </source>
</evidence>
<dbReference type="InterPro" id="IPR040072">
    <property type="entry name" value="Methyltransferase_A"/>
</dbReference>
<evidence type="ECO:0000256" key="11">
    <source>
        <dbReference type="ARBA" id="ARBA00023004"/>
    </source>
</evidence>
<feature type="binding site" evidence="14">
    <location>
        <position position="110"/>
    </location>
    <ligand>
        <name>[4Fe-4S] cluster</name>
        <dbReference type="ChEBI" id="CHEBI:49883"/>
        <note>4Fe-4S-S-AdoMet</note>
    </ligand>
</feature>
<dbReference type="GO" id="GO:0051539">
    <property type="term" value="F:4 iron, 4 sulfur cluster binding"/>
    <property type="evidence" value="ECO:0007669"/>
    <property type="project" value="UniProtKB-UniRule"/>
</dbReference>
<comment type="similarity">
    <text evidence="2 14">Belongs to the radical SAM superfamily. RlmN family.</text>
</comment>
<reference evidence="16 17" key="1">
    <citation type="journal article" date="2013" name="Front. Microbiol.">
        <title>The genome of Nitrospina gracilis illuminates the metabolism and evolution of the major marine nitrite oxidizer.</title>
        <authorList>
            <person name="Luecker S."/>
            <person name="Nowka B."/>
            <person name="Rattei T."/>
            <person name="Spieck E."/>
            <person name="and Daims H."/>
        </authorList>
    </citation>
    <scope>NUCLEOTIDE SEQUENCE [LARGE SCALE GENOMIC DNA]</scope>
    <source>
        <strain evidence="16 17">3/211</strain>
    </source>
</reference>
<evidence type="ECO:0000256" key="2">
    <source>
        <dbReference type="ARBA" id="ARBA00007544"/>
    </source>
</evidence>
<feature type="active site" description="Proton acceptor" evidence="14">
    <location>
        <position position="90"/>
    </location>
</feature>
<dbReference type="NCBIfam" id="TIGR00048">
    <property type="entry name" value="rRNA_mod_RlmN"/>
    <property type="match status" value="1"/>
</dbReference>
<dbReference type="GO" id="GO:0070040">
    <property type="term" value="F:rRNA (adenine(2503)-C2-)-methyltransferase activity"/>
    <property type="evidence" value="ECO:0007669"/>
    <property type="project" value="UniProtKB-UniRule"/>
</dbReference>
<dbReference type="SFLD" id="SFLDS00029">
    <property type="entry name" value="Radical_SAM"/>
    <property type="match status" value="1"/>
</dbReference>
<comment type="subcellular location">
    <subcellularLocation>
        <location evidence="1 14">Cytoplasm</location>
    </subcellularLocation>
</comment>
<organism evidence="16 17">
    <name type="scientific">Nitrospina gracilis (strain 3/211)</name>
    <dbReference type="NCBI Taxonomy" id="1266370"/>
    <lineage>
        <taxon>Bacteria</taxon>
        <taxon>Pseudomonadati</taxon>
        <taxon>Nitrospinota/Tectimicrobiota group</taxon>
        <taxon>Nitrospinota</taxon>
        <taxon>Nitrospinia</taxon>
        <taxon>Nitrospinales</taxon>
        <taxon>Nitrospinaceae</taxon>
        <taxon>Nitrospina</taxon>
    </lineage>
</organism>
<keyword evidence="4 14" id="KW-0963">Cytoplasm</keyword>
<feature type="domain" description="Radical SAM core" evidence="15">
    <location>
        <begin position="96"/>
        <end position="328"/>
    </location>
</feature>
<evidence type="ECO:0000256" key="6">
    <source>
        <dbReference type="ARBA" id="ARBA00022603"/>
    </source>
</evidence>
<feature type="binding site" evidence="14">
    <location>
        <position position="191"/>
    </location>
    <ligand>
        <name>S-adenosyl-L-methionine</name>
        <dbReference type="ChEBI" id="CHEBI:59789"/>
    </ligand>
</feature>
<keyword evidence="3 14" id="KW-0004">4Fe-4S</keyword>
<accession>M1ZDS4</accession>
<feature type="active site" description="S-methylcysteine intermediate" evidence="14">
    <location>
        <position position="333"/>
    </location>
</feature>
<dbReference type="Gene3D" id="3.20.20.70">
    <property type="entry name" value="Aldolase class I"/>
    <property type="match status" value="1"/>
</dbReference>
<evidence type="ECO:0000256" key="9">
    <source>
        <dbReference type="ARBA" id="ARBA00022694"/>
    </source>
</evidence>
<dbReference type="Pfam" id="PF21016">
    <property type="entry name" value="RlmN_N"/>
    <property type="match status" value="1"/>
</dbReference>
<dbReference type="GO" id="GO:0046872">
    <property type="term" value="F:metal ion binding"/>
    <property type="evidence" value="ECO:0007669"/>
    <property type="project" value="UniProtKB-KW"/>
</dbReference>
<dbReference type="InterPro" id="IPR048641">
    <property type="entry name" value="RlmN_N"/>
</dbReference>
<dbReference type="GO" id="GO:0030488">
    <property type="term" value="P:tRNA methylation"/>
    <property type="evidence" value="ECO:0007669"/>
    <property type="project" value="UniProtKB-UniRule"/>
</dbReference>
<keyword evidence="13 14" id="KW-1015">Disulfide bond</keyword>
<evidence type="ECO:0000256" key="7">
    <source>
        <dbReference type="ARBA" id="ARBA00022679"/>
    </source>
</evidence>
<sequence length="341" mass="38931">MDNLIGCPEQKLNEIMVGWGEKPYRSHQVFNWVYHYGIRQFGDMTNLSKALRKKLEERFYIRLPRIVMSTPSRDGSIKYLFGLEDGQEVEAIWMPETDRKTLCISTQVGCRLACSFCLTASMGLKRHLTSAEIIGQYLAVNADHTEENRVSNIVFMGMGEPLDNYDAVCDALRLMVSPEALRISTRKITLSTSGLVDRIERFKSENLHVNLAISLNATDNPTRDQIMPINRKYPIEVLLDCLRTYPLKPSRRLTFEYVMLKGINDTDEDARRLAKLLRNIPSKINLIPFNAFDSADYQPPAPQRVQAFQDYLIGKHYSVFVRKNRGTDILGACGQLALQNS</sequence>
<keyword evidence="9 14" id="KW-0819">tRNA processing</keyword>
<evidence type="ECO:0000256" key="13">
    <source>
        <dbReference type="ARBA" id="ARBA00023157"/>
    </source>
</evidence>
<dbReference type="GO" id="GO:0002935">
    <property type="term" value="F:tRNA (adenine(37)-C2)-methyltransferase activity"/>
    <property type="evidence" value="ECO:0007669"/>
    <property type="project" value="UniProtKB-UniRule"/>
</dbReference>
<dbReference type="SUPFAM" id="SSF102114">
    <property type="entry name" value="Radical SAM enzymes"/>
    <property type="match status" value="1"/>
</dbReference>
<dbReference type="PANTHER" id="PTHR30544:SF5">
    <property type="entry name" value="RADICAL SAM CORE DOMAIN-CONTAINING PROTEIN"/>
    <property type="match status" value="1"/>
</dbReference>
<dbReference type="HAMAP" id="MF_01849">
    <property type="entry name" value="RNA_methyltr_RlmN"/>
    <property type="match status" value="1"/>
</dbReference>
<dbReference type="GO" id="GO:0005737">
    <property type="term" value="C:cytoplasm"/>
    <property type="evidence" value="ECO:0007669"/>
    <property type="project" value="UniProtKB-SubCell"/>
</dbReference>
<keyword evidence="7 14" id="KW-0808">Transferase</keyword>
<dbReference type="SMART" id="SM00729">
    <property type="entry name" value="Elp3"/>
    <property type="match status" value="1"/>
</dbReference>
<dbReference type="InterPro" id="IPR013785">
    <property type="entry name" value="Aldolase_TIM"/>
</dbReference>
<feature type="binding site" evidence="14">
    <location>
        <begin position="214"/>
        <end position="216"/>
    </location>
    <ligand>
        <name>S-adenosyl-L-methionine</name>
        <dbReference type="ChEBI" id="CHEBI:59789"/>
    </ligand>
</feature>
<feature type="binding site" evidence="14">
    <location>
        <position position="114"/>
    </location>
    <ligand>
        <name>[4Fe-4S] cluster</name>
        <dbReference type="ChEBI" id="CHEBI:49883"/>
        <note>4Fe-4S-S-AdoMet</note>
    </ligand>
</feature>
<protein>
    <recommendedName>
        <fullName evidence="14">Probable dual-specificity RNA methyltransferase RlmN</fullName>
        <ecNumber evidence="14">2.1.1.192</ecNumber>
    </recommendedName>
    <alternativeName>
        <fullName evidence="14">23S rRNA (adenine(2503)-C(2))-methyltransferase</fullName>
    </alternativeName>
    <alternativeName>
        <fullName evidence="14">23S rRNA m2A2503 methyltransferase</fullName>
    </alternativeName>
    <alternativeName>
        <fullName evidence="14">Ribosomal RNA large subunit methyltransferase N</fullName>
    </alternativeName>
    <alternativeName>
        <fullName evidence="14">tRNA (adenine(37)-C(2))-methyltransferase</fullName>
    </alternativeName>
    <alternativeName>
        <fullName evidence="14">tRNA m2A37 methyltransferase</fullName>
    </alternativeName>
</protein>
<comment type="miscellaneous">
    <text evidence="14">Reaction proceeds by a ping-pong mechanism involving intermediate methylation of a conserved cysteine residue.</text>
</comment>
<keyword evidence="10 14" id="KW-0479">Metal-binding</keyword>
<dbReference type="Gene3D" id="1.10.150.530">
    <property type="match status" value="1"/>
</dbReference>
<dbReference type="InterPro" id="IPR004383">
    <property type="entry name" value="rRNA_lsu_MTrfase_RlmN/Cfr"/>
</dbReference>
<comment type="catalytic activity">
    <reaction evidence="14">
        <text>adenosine(2503) in 23S rRNA + 2 reduced [2Fe-2S]-[ferredoxin] + 2 S-adenosyl-L-methionine = 2-methyladenosine(2503) in 23S rRNA + 5'-deoxyadenosine + L-methionine + 2 oxidized [2Fe-2S]-[ferredoxin] + S-adenosyl-L-homocysteine</text>
        <dbReference type="Rhea" id="RHEA:42916"/>
        <dbReference type="Rhea" id="RHEA-COMP:10000"/>
        <dbReference type="Rhea" id="RHEA-COMP:10001"/>
        <dbReference type="Rhea" id="RHEA-COMP:10152"/>
        <dbReference type="Rhea" id="RHEA-COMP:10282"/>
        <dbReference type="ChEBI" id="CHEBI:17319"/>
        <dbReference type="ChEBI" id="CHEBI:33737"/>
        <dbReference type="ChEBI" id="CHEBI:33738"/>
        <dbReference type="ChEBI" id="CHEBI:57844"/>
        <dbReference type="ChEBI" id="CHEBI:57856"/>
        <dbReference type="ChEBI" id="CHEBI:59789"/>
        <dbReference type="ChEBI" id="CHEBI:74411"/>
        <dbReference type="ChEBI" id="CHEBI:74497"/>
        <dbReference type="EC" id="2.1.1.192"/>
    </reaction>
</comment>
<keyword evidence="5 14" id="KW-0698">rRNA processing</keyword>
<name>M1ZDS4_NITG3</name>
<feature type="binding site" evidence="14">
    <location>
        <position position="290"/>
    </location>
    <ligand>
        <name>S-adenosyl-L-methionine</name>
        <dbReference type="ChEBI" id="CHEBI:59789"/>
    </ligand>
</feature>
<dbReference type="InParanoid" id="M1ZDS4"/>
<evidence type="ECO:0000256" key="1">
    <source>
        <dbReference type="ARBA" id="ARBA00004496"/>
    </source>
</evidence>
<dbReference type="EMBL" id="CAQJ01000083">
    <property type="protein sequence ID" value="CCQ91650.1"/>
    <property type="molecule type" value="Genomic_DNA"/>
</dbReference>
<comment type="caution">
    <text evidence="14">Lacks conserved residue(s) required for the propagation of feature annotation.</text>
</comment>
<dbReference type="AlphaFoldDB" id="M1ZDS4"/>
<evidence type="ECO:0000313" key="17">
    <source>
        <dbReference type="Proteomes" id="UP000011704"/>
    </source>
</evidence>
<dbReference type="GO" id="GO:0019843">
    <property type="term" value="F:rRNA binding"/>
    <property type="evidence" value="ECO:0007669"/>
    <property type="project" value="UniProtKB-UniRule"/>
</dbReference>
<dbReference type="Pfam" id="PF04055">
    <property type="entry name" value="Radical_SAM"/>
    <property type="match status" value="1"/>
</dbReference>
<evidence type="ECO:0000259" key="15">
    <source>
        <dbReference type="PROSITE" id="PS51918"/>
    </source>
</evidence>
<dbReference type="InterPro" id="IPR027492">
    <property type="entry name" value="RNA_MTrfase_RlmN"/>
</dbReference>
<keyword evidence="11 14" id="KW-0408">Iron</keyword>
<keyword evidence="8 14" id="KW-0949">S-adenosyl-L-methionine</keyword>
<dbReference type="RefSeq" id="WP_005010609.1">
    <property type="nucleotide sequence ID" value="NZ_HG422173.1"/>
</dbReference>
<evidence type="ECO:0000256" key="8">
    <source>
        <dbReference type="ARBA" id="ARBA00022691"/>
    </source>
</evidence>